<accession>A0A0V0HFJ3</accession>
<keyword evidence="1" id="KW-1133">Transmembrane helix</keyword>
<reference evidence="2" key="1">
    <citation type="submission" date="2015-12" db="EMBL/GenBank/DDBJ databases">
        <title>Gene expression during late stages of embryo sac development: a critical building block for successful pollen-pistil interactions.</title>
        <authorList>
            <person name="Liu Y."/>
            <person name="Joly V."/>
            <person name="Sabar M."/>
            <person name="Matton D.P."/>
        </authorList>
    </citation>
    <scope>NUCLEOTIDE SEQUENCE</scope>
</reference>
<keyword evidence="1" id="KW-0472">Membrane</keyword>
<organism evidence="2">
    <name type="scientific">Solanum chacoense</name>
    <name type="common">Chaco potato</name>
    <dbReference type="NCBI Taxonomy" id="4108"/>
    <lineage>
        <taxon>Eukaryota</taxon>
        <taxon>Viridiplantae</taxon>
        <taxon>Streptophyta</taxon>
        <taxon>Embryophyta</taxon>
        <taxon>Tracheophyta</taxon>
        <taxon>Spermatophyta</taxon>
        <taxon>Magnoliopsida</taxon>
        <taxon>eudicotyledons</taxon>
        <taxon>Gunneridae</taxon>
        <taxon>Pentapetalae</taxon>
        <taxon>asterids</taxon>
        <taxon>lamiids</taxon>
        <taxon>Solanales</taxon>
        <taxon>Solanaceae</taxon>
        <taxon>Solanoideae</taxon>
        <taxon>Solaneae</taxon>
        <taxon>Solanum</taxon>
    </lineage>
</organism>
<evidence type="ECO:0000313" key="2">
    <source>
        <dbReference type="EMBL" id="JAP19212.1"/>
    </source>
</evidence>
<keyword evidence="1" id="KW-0812">Transmembrane</keyword>
<sequence>MIRGKYMSYVSVFDYIFHSGEAEKIYEFVFFFYKEDSCRSLKNLLWLFSLYSDLFVLIVGFFQWF</sequence>
<dbReference type="EMBL" id="GEDG01020331">
    <property type="protein sequence ID" value="JAP19212.1"/>
    <property type="molecule type" value="Transcribed_RNA"/>
</dbReference>
<name>A0A0V0HFJ3_SOLCH</name>
<evidence type="ECO:0000256" key="1">
    <source>
        <dbReference type="SAM" id="Phobius"/>
    </source>
</evidence>
<feature type="transmembrane region" description="Helical" evidence="1">
    <location>
        <begin position="44"/>
        <end position="64"/>
    </location>
</feature>
<protein>
    <submittedName>
        <fullName evidence="2">Putative ovule protein</fullName>
    </submittedName>
</protein>
<proteinExistence type="predicted"/>
<dbReference type="AlphaFoldDB" id="A0A0V0HFJ3"/>